<keyword evidence="1" id="KW-0812">Transmembrane</keyword>
<sequence length="143" mass="16005">MIRDEEAQWIILAGFTISIALAILIVLLNLSFMSGYQSSQAQIEFPMYELRELYDETYIEANTAAMNVNYTDDIDDCDVINETMANFGNLLSQLYAYHGQIVTVTVNTTTNNTAGGLNLTRIAVTLKFDDGVTEYTEYLSSEV</sequence>
<evidence type="ECO:0000256" key="1">
    <source>
        <dbReference type="SAM" id="Phobius"/>
    </source>
</evidence>
<feature type="transmembrane region" description="Helical" evidence="1">
    <location>
        <begin position="9"/>
        <end position="32"/>
    </location>
</feature>
<protein>
    <submittedName>
        <fullName evidence="3">Uncharacterized protein</fullName>
    </submittedName>
</protein>
<dbReference type="AlphaFoldDB" id="A0A7G9YM98"/>
<keyword evidence="1" id="KW-0472">Membrane</keyword>
<dbReference type="EMBL" id="MT631371">
    <property type="protein sequence ID" value="QNO49095.1"/>
    <property type="molecule type" value="Genomic_DNA"/>
</dbReference>
<name>A0A7G9YM98_9EURY</name>
<gene>
    <name evidence="2" type="ORF">CPECMPGB_00015</name>
    <name evidence="3" type="ORF">DBBAIPCH_00015</name>
</gene>
<reference evidence="3" key="1">
    <citation type="submission" date="2020-06" db="EMBL/GenBank/DDBJ databases">
        <title>Unique genomic features of the anaerobic methanotrophic archaea.</title>
        <authorList>
            <person name="Chadwick G.L."/>
            <person name="Skennerton C.T."/>
            <person name="Laso-Perez R."/>
            <person name="Leu A.O."/>
            <person name="Speth D.R."/>
            <person name="Yu H."/>
            <person name="Morgan-Lang C."/>
            <person name="Hatzenpichler R."/>
            <person name="Goudeau D."/>
            <person name="Malmstrom R."/>
            <person name="Brazelton W.J."/>
            <person name="Woyke T."/>
            <person name="Hallam S.J."/>
            <person name="Tyson G.W."/>
            <person name="Wegener G."/>
            <person name="Boetius A."/>
            <person name="Orphan V."/>
        </authorList>
    </citation>
    <scope>NUCLEOTIDE SEQUENCE</scope>
</reference>
<proteinExistence type="predicted"/>
<evidence type="ECO:0000313" key="3">
    <source>
        <dbReference type="EMBL" id="QNO49132.1"/>
    </source>
</evidence>
<keyword evidence="1" id="KW-1133">Transmembrane helix</keyword>
<organism evidence="3">
    <name type="scientific">Candidatus Methanogaster sp. ANME-2c ERB4</name>
    <dbReference type="NCBI Taxonomy" id="2759911"/>
    <lineage>
        <taxon>Archaea</taxon>
        <taxon>Methanobacteriati</taxon>
        <taxon>Methanobacteriota</taxon>
        <taxon>Stenosarchaea group</taxon>
        <taxon>Methanomicrobia</taxon>
        <taxon>Methanosarcinales</taxon>
        <taxon>ANME-2 cluster</taxon>
        <taxon>Candidatus Methanogasteraceae</taxon>
        <taxon>Candidatus Methanogaster</taxon>
    </lineage>
</organism>
<dbReference type="EMBL" id="MT631372">
    <property type="protein sequence ID" value="QNO49132.1"/>
    <property type="molecule type" value="Genomic_DNA"/>
</dbReference>
<evidence type="ECO:0000313" key="2">
    <source>
        <dbReference type="EMBL" id="QNO49095.1"/>
    </source>
</evidence>
<accession>A0A7G9YM98</accession>